<dbReference type="PANTHER" id="PTHR15680">
    <property type="entry name" value="RIBOSOMAL PROTEIN L19"/>
    <property type="match status" value="1"/>
</dbReference>
<evidence type="ECO:0000313" key="8">
    <source>
        <dbReference type="Proteomes" id="UP000463224"/>
    </source>
</evidence>
<dbReference type="AlphaFoldDB" id="A0A844QCW8"/>
<evidence type="ECO:0000256" key="6">
    <source>
        <dbReference type="RuleBase" id="RU000559"/>
    </source>
</evidence>
<evidence type="ECO:0000256" key="5">
    <source>
        <dbReference type="HAMAP-Rule" id="MF_00402"/>
    </source>
</evidence>
<keyword evidence="3 5" id="KW-0687">Ribonucleoprotein</keyword>
<evidence type="ECO:0000256" key="2">
    <source>
        <dbReference type="ARBA" id="ARBA00022980"/>
    </source>
</evidence>
<organism evidence="7 8">
    <name type="scientific">Nitratireductor arenosus</name>
    <dbReference type="NCBI Taxonomy" id="2682096"/>
    <lineage>
        <taxon>Bacteria</taxon>
        <taxon>Pseudomonadati</taxon>
        <taxon>Pseudomonadota</taxon>
        <taxon>Alphaproteobacteria</taxon>
        <taxon>Hyphomicrobiales</taxon>
        <taxon>Phyllobacteriaceae</taxon>
        <taxon>Nitratireductor</taxon>
    </lineage>
</organism>
<proteinExistence type="inferred from homology"/>
<dbReference type="InterPro" id="IPR008991">
    <property type="entry name" value="Translation_prot_SH3-like_sf"/>
</dbReference>
<dbReference type="FunFam" id="2.30.30.790:FF:000001">
    <property type="entry name" value="50S ribosomal protein L19"/>
    <property type="match status" value="1"/>
</dbReference>
<dbReference type="EMBL" id="WPHG01000001">
    <property type="protein sequence ID" value="MVA96474.1"/>
    <property type="molecule type" value="Genomic_DNA"/>
</dbReference>
<evidence type="ECO:0000256" key="3">
    <source>
        <dbReference type="ARBA" id="ARBA00023274"/>
    </source>
</evidence>
<accession>A0A844QCW8</accession>
<dbReference type="GO" id="GO:0003735">
    <property type="term" value="F:structural constituent of ribosome"/>
    <property type="evidence" value="ECO:0007669"/>
    <property type="project" value="InterPro"/>
</dbReference>
<reference evidence="7 8" key="1">
    <citation type="submission" date="2019-12" db="EMBL/GenBank/DDBJ databases">
        <title>Nitratireductor arenosus sp. nov., Isolated from sea sand, Jeju island, South Korea.</title>
        <authorList>
            <person name="Kim W."/>
        </authorList>
    </citation>
    <scope>NUCLEOTIDE SEQUENCE [LARGE SCALE GENOMIC DNA]</scope>
    <source>
        <strain evidence="7 8">CAU 1489</strain>
    </source>
</reference>
<dbReference type="Gene3D" id="2.30.30.790">
    <property type="match status" value="1"/>
</dbReference>
<sequence length="167" mass="18670">MDIIRQLEAEQAAKIEEKRKLPEFEPGDTVRVQVRVTEGTRTRVQAYEGVCIARSGSGFQENFTVRKISYGEGVERVFPVFSPMVEGVEIVRRGKVRRAKLYYLRDRRGKSARITENTSVRARKLNENDRQAMLAEKARVEAEKVAAAQALAAEKAAAEAAEKSGGE</sequence>
<dbReference type="PROSITE" id="PS01015">
    <property type="entry name" value="RIBOSOMAL_L19"/>
    <property type="match status" value="1"/>
</dbReference>
<dbReference type="GO" id="GO:0006412">
    <property type="term" value="P:translation"/>
    <property type="evidence" value="ECO:0007669"/>
    <property type="project" value="UniProtKB-UniRule"/>
</dbReference>
<dbReference type="PANTHER" id="PTHR15680:SF9">
    <property type="entry name" value="LARGE RIBOSOMAL SUBUNIT PROTEIN BL19M"/>
    <property type="match status" value="1"/>
</dbReference>
<dbReference type="Pfam" id="PF01245">
    <property type="entry name" value="Ribosomal_L19"/>
    <property type="match status" value="1"/>
</dbReference>
<name>A0A844QCW8_9HYPH</name>
<dbReference type="GO" id="GO:0022625">
    <property type="term" value="C:cytosolic large ribosomal subunit"/>
    <property type="evidence" value="ECO:0007669"/>
    <property type="project" value="TreeGrafter"/>
</dbReference>
<dbReference type="RefSeq" id="WP_156711411.1">
    <property type="nucleotide sequence ID" value="NZ_WPHG01000001.1"/>
</dbReference>
<dbReference type="Proteomes" id="UP000463224">
    <property type="component" value="Unassembled WGS sequence"/>
</dbReference>
<dbReference type="InterPro" id="IPR038657">
    <property type="entry name" value="Ribosomal_bL19_sf"/>
</dbReference>
<dbReference type="SUPFAM" id="SSF50104">
    <property type="entry name" value="Translation proteins SH3-like domain"/>
    <property type="match status" value="1"/>
</dbReference>
<dbReference type="HAMAP" id="MF_00402">
    <property type="entry name" value="Ribosomal_bL19"/>
    <property type="match status" value="1"/>
</dbReference>
<comment type="similarity">
    <text evidence="1 5 6">Belongs to the bacterial ribosomal protein bL19 family.</text>
</comment>
<protein>
    <recommendedName>
        <fullName evidence="4 5">Large ribosomal subunit protein bL19</fullName>
    </recommendedName>
</protein>
<dbReference type="InterPro" id="IPR001857">
    <property type="entry name" value="Ribosomal_bL19"/>
</dbReference>
<keyword evidence="2 5" id="KW-0689">Ribosomal protein</keyword>
<evidence type="ECO:0000313" key="7">
    <source>
        <dbReference type="EMBL" id="MVA96474.1"/>
    </source>
</evidence>
<evidence type="ECO:0000256" key="4">
    <source>
        <dbReference type="ARBA" id="ARBA00035171"/>
    </source>
</evidence>
<dbReference type="PRINTS" id="PR00061">
    <property type="entry name" value="RIBOSOMALL19"/>
</dbReference>
<gene>
    <name evidence="5 7" type="primary">rplS</name>
    <name evidence="7" type="ORF">GN330_04335</name>
</gene>
<comment type="function">
    <text evidence="5 6">This protein is located at the 30S-50S ribosomal subunit interface and may play a role in the structure and function of the aminoacyl-tRNA binding site.</text>
</comment>
<keyword evidence="8" id="KW-1185">Reference proteome</keyword>
<evidence type="ECO:0000256" key="1">
    <source>
        <dbReference type="ARBA" id="ARBA00005781"/>
    </source>
</evidence>
<dbReference type="InterPro" id="IPR018257">
    <property type="entry name" value="Ribosomal_bL19_CS"/>
</dbReference>
<dbReference type="NCBIfam" id="TIGR01024">
    <property type="entry name" value="rplS_bact"/>
    <property type="match status" value="1"/>
</dbReference>
<comment type="caution">
    <text evidence="7">The sequence shown here is derived from an EMBL/GenBank/DDBJ whole genome shotgun (WGS) entry which is preliminary data.</text>
</comment>